<proteinExistence type="predicted"/>
<evidence type="ECO:0000313" key="3">
    <source>
        <dbReference type="Proteomes" id="UP000318336"/>
    </source>
</evidence>
<name>A0A542XBY2_9MICO</name>
<comment type="caution">
    <text evidence="2">The sequence shown here is derived from an EMBL/GenBank/DDBJ whole genome shotgun (WGS) entry which is preliminary data.</text>
</comment>
<protein>
    <submittedName>
        <fullName evidence="2">Uncharacterized protein</fullName>
    </submittedName>
</protein>
<evidence type="ECO:0000256" key="1">
    <source>
        <dbReference type="SAM" id="MobiDB-lite"/>
    </source>
</evidence>
<dbReference type="AlphaFoldDB" id="A0A542XBY2"/>
<accession>A0A542XBY2</accession>
<evidence type="ECO:0000313" key="2">
    <source>
        <dbReference type="EMBL" id="TQL33294.1"/>
    </source>
</evidence>
<keyword evidence="3" id="KW-1185">Reference proteome</keyword>
<gene>
    <name evidence="2" type="ORF">FB554_1436</name>
</gene>
<dbReference type="RefSeq" id="WP_142005326.1">
    <property type="nucleotide sequence ID" value="NZ_CAJTBP010000001.1"/>
</dbReference>
<sequence length="169" mass="18859">MRIPDQRASDFRYYVHGDGGDLTYLTHRGQPYGQPTRLAQTEDDTGVAVSADAKFARVDLDIQLLDRRPATRLSGDLDAGWDAGAEISAEFAGPILVRDDINERWSGPVGQGPGRSRVRLLVRGEGGEQQAHDNSVPPQEHWIRIWPEPTPRPPEAEDRTGMHAPWSKW</sequence>
<reference evidence="2 3" key="1">
    <citation type="submission" date="2019-06" db="EMBL/GenBank/DDBJ databases">
        <title>Sequencing the genomes of 1000 actinobacteria strains.</title>
        <authorList>
            <person name="Klenk H.-P."/>
        </authorList>
    </citation>
    <scope>NUCLEOTIDE SEQUENCE [LARGE SCALE GENOMIC DNA]</scope>
    <source>
        <strain evidence="2 3">DSM 24617</strain>
    </source>
</reference>
<dbReference type="Proteomes" id="UP000318336">
    <property type="component" value="Unassembled WGS sequence"/>
</dbReference>
<feature type="region of interest" description="Disordered" evidence="1">
    <location>
        <begin position="144"/>
        <end position="169"/>
    </location>
</feature>
<dbReference type="OrthoDB" id="4485313at2"/>
<organism evidence="2 3">
    <name type="scientific">Barrientosiimonas humi</name>
    <dbReference type="NCBI Taxonomy" id="999931"/>
    <lineage>
        <taxon>Bacteria</taxon>
        <taxon>Bacillati</taxon>
        <taxon>Actinomycetota</taxon>
        <taxon>Actinomycetes</taxon>
        <taxon>Micrococcales</taxon>
        <taxon>Dermacoccaceae</taxon>
        <taxon>Barrientosiimonas</taxon>
    </lineage>
</organism>
<dbReference type="EMBL" id="VFOK01000001">
    <property type="protein sequence ID" value="TQL33294.1"/>
    <property type="molecule type" value="Genomic_DNA"/>
</dbReference>